<sequence>MNHTLTSLISITTFTCILYFICSKLKFDSWLDKSNARRITAIFLSSIVFVGVLGGASESHITGIYYSILEGISYSQFSIVISFITSKKSRVKS</sequence>
<dbReference type="AlphaFoldDB" id="A0A6V8SD04"/>
<evidence type="ECO:0000313" key="2">
    <source>
        <dbReference type="EMBL" id="GFP75124.1"/>
    </source>
</evidence>
<evidence type="ECO:0000313" key="3">
    <source>
        <dbReference type="Proteomes" id="UP000580568"/>
    </source>
</evidence>
<organism evidence="2 3">
    <name type="scientific">Clostridium fungisolvens</name>
    <dbReference type="NCBI Taxonomy" id="1604897"/>
    <lineage>
        <taxon>Bacteria</taxon>
        <taxon>Bacillati</taxon>
        <taxon>Bacillota</taxon>
        <taxon>Clostridia</taxon>
        <taxon>Eubacteriales</taxon>
        <taxon>Clostridiaceae</taxon>
        <taxon>Clostridium</taxon>
    </lineage>
</organism>
<reference evidence="2 3" key="1">
    <citation type="submission" date="2020-07" db="EMBL/GenBank/DDBJ databases">
        <title>A new beta-1,3-glucan-decomposing anaerobic bacterium isolated from anoxic soil subjected to biological soil disinfestation.</title>
        <authorList>
            <person name="Ueki A."/>
            <person name="Tonouchi A."/>
        </authorList>
    </citation>
    <scope>NUCLEOTIDE SEQUENCE [LARGE SCALE GENOMIC DNA]</scope>
    <source>
        <strain evidence="2 3">TW1</strain>
    </source>
</reference>
<keyword evidence="1" id="KW-1133">Transmembrane helix</keyword>
<accession>A0A6V8SD04</accession>
<feature type="transmembrane region" description="Helical" evidence="1">
    <location>
        <begin position="63"/>
        <end position="84"/>
    </location>
</feature>
<keyword evidence="3" id="KW-1185">Reference proteome</keyword>
<dbReference type="RefSeq" id="WP_183276652.1">
    <property type="nucleotide sequence ID" value="NZ_BLZR01000001.1"/>
</dbReference>
<dbReference type="Proteomes" id="UP000580568">
    <property type="component" value="Unassembled WGS sequence"/>
</dbReference>
<keyword evidence="1" id="KW-0472">Membrane</keyword>
<proteinExistence type="predicted"/>
<keyword evidence="1" id="KW-0812">Transmembrane</keyword>
<dbReference type="EMBL" id="BLZR01000001">
    <property type="protein sequence ID" value="GFP75124.1"/>
    <property type="molecule type" value="Genomic_DNA"/>
</dbReference>
<gene>
    <name evidence="2" type="ORF">bsdtw1_01195</name>
</gene>
<evidence type="ECO:0000256" key="1">
    <source>
        <dbReference type="SAM" id="Phobius"/>
    </source>
</evidence>
<feature type="transmembrane region" description="Helical" evidence="1">
    <location>
        <begin position="39"/>
        <end position="57"/>
    </location>
</feature>
<comment type="caution">
    <text evidence="2">The sequence shown here is derived from an EMBL/GenBank/DDBJ whole genome shotgun (WGS) entry which is preliminary data.</text>
</comment>
<name>A0A6V8SD04_9CLOT</name>
<protein>
    <submittedName>
        <fullName evidence="2">Uncharacterized protein</fullName>
    </submittedName>
</protein>
<feature type="transmembrane region" description="Helical" evidence="1">
    <location>
        <begin position="6"/>
        <end position="27"/>
    </location>
</feature>